<reference evidence="1 2" key="1">
    <citation type="journal article" date="2017" name="Curr. Biol.">
        <title>Genome architecture and evolution of a unichromosomal asexual nematode.</title>
        <authorList>
            <person name="Fradin H."/>
            <person name="Zegar C."/>
            <person name="Gutwein M."/>
            <person name="Lucas J."/>
            <person name="Kovtun M."/>
            <person name="Corcoran D."/>
            <person name="Baugh L.R."/>
            <person name="Kiontke K."/>
            <person name="Gunsalus K."/>
            <person name="Fitch D.H."/>
            <person name="Piano F."/>
        </authorList>
    </citation>
    <scope>NUCLEOTIDE SEQUENCE [LARGE SCALE GENOMIC DNA]</scope>
    <source>
        <strain evidence="1">PF1309</strain>
    </source>
</reference>
<dbReference type="OrthoDB" id="10683089at2759"/>
<keyword evidence="2" id="KW-1185">Reference proteome</keyword>
<evidence type="ECO:0008006" key="3">
    <source>
        <dbReference type="Google" id="ProtNLM"/>
    </source>
</evidence>
<gene>
    <name evidence="1" type="ORF">WR25_07956</name>
</gene>
<dbReference type="Proteomes" id="UP000218231">
    <property type="component" value="Unassembled WGS sequence"/>
</dbReference>
<dbReference type="AlphaFoldDB" id="A0A2A2KKK8"/>
<dbReference type="EMBL" id="LIAE01008340">
    <property type="protein sequence ID" value="PAV74402.1"/>
    <property type="molecule type" value="Genomic_DNA"/>
</dbReference>
<evidence type="ECO:0000313" key="1">
    <source>
        <dbReference type="EMBL" id="PAV74402.1"/>
    </source>
</evidence>
<evidence type="ECO:0000313" key="2">
    <source>
        <dbReference type="Proteomes" id="UP000218231"/>
    </source>
</evidence>
<organism evidence="1 2">
    <name type="scientific">Diploscapter pachys</name>
    <dbReference type="NCBI Taxonomy" id="2018661"/>
    <lineage>
        <taxon>Eukaryota</taxon>
        <taxon>Metazoa</taxon>
        <taxon>Ecdysozoa</taxon>
        <taxon>Nematoda</taxon>
        <taxon>Chromadorea</taxon>
        <taxon>Rhabditida</taxon>
        <taxon>Rhabditina</taxon>
        <taxon>Rhabditomorpha</taxon>
        <taxon>Rhabditoidea</taxon>
        <taxon>Rhabditidae</taxon>
        <taxon>Diploscapter</taxon>
    </lineage>
</organism>
<name>A0A2A2KKK8_9BILA</name>
<comment type="caution">
    <text evidence="1">The sequence shown here is derived from an EMBL/GenBank/DDBJ whole genome shotgun (WGS) entry which is preliminary data.</text>
</comment>
<accession>A0A2A2KKK8</accession>
<sequence length="327" mass="36859">MNVYHKKEIALFYMRSIIEGNDMQVNPRAVLTLRAAHPPKHPEMARAISGCSGGADVNRKSVKRAYTSGEHHRSSISRALNSQPGAKVSFCDVTAQLTKIDKETFLQIKTDEIHLFYRKETLKLAMKELGCKAQLYGLHGVCGDAQAKPLVYAITTNKLTAKYLKIFQHVAPQLEKYGANINDINVILDFETSAHNAAEQVFNKDKVVGRMFHFGMAFVRNVHSKGLSSFTEGKSNPGIVLYQKLMDEEEATNNFLYNRVVVSFYLIKAIVTNYYYRTSCLLDLFANGMPKDAMLRFDAKISSRSSTPSQVSRYLEKMSCFISAKRK</sequence>
<proteinExistence type="predicted"/>
<protein>
    <recommendedName>
        <fullName evidence="3">MULE transposase domain-containing protein</fullName>
    </recommendedName>
</protein>